<protein>
    <submittedName>
        <fullName evidence="3">Uncharacterized protein</fullName>
    </submittedName>
</protein>
<dbReference type="EMBL" id="BSRA01000003">
    <property type="protein sequence ID" value="GLV13000.1"/>
    <property type="molecule type" value="Genomic_DNA"/>
</dbReference>
<accession>A0A1H2WZA5</accession>
<dbReference type="AlphaFoldDB" id="A0A1H2WZA5"/>
<dbReference type="Proteomes" id="UP000182589">
    <property type="component" value="Unassembled WGS sequence"/>
</dbReference>
<reference evidence="4" key="2">
    <citation type="submission" date="2016-10" db="EMBL/GenBank/DDBJ databases">
        <authorList>
            <person name="Varghese N."/>
        </authorList>
    </citation>
    <scope>NUCLEOTIDE SEQUENCE [LARGE SCALE GENOMIC DNA]</scope>
    <source>
        <strain evidence="4">DSM 12489</strain>
    </source>
</reference>
<gene>
    <name evidence="2" type="ORF">Heshes_06840</name>
    <name evidence="3" type="ORF">SAMN04489725_11752</name>
</gene>
<feature type="signal peptide" evidence="1">
    <location>
        <begin position="1"/>
        <end position="27"/>
    </location>
</feature>
<feature type="chain" id="PRO_5010219952" evidence="1">
    <location>
        <begin position="28"/>
        <end position="457"/>
    </location>
</feature>
<evidence type="ECO:0000313" key="3">
    <source>
        <dbReference type="EMBL" id="SDW85925.1"/>
    </source>
</evidence>
<keyword evidence="4" id="KW-1185">Reference proteome</keyword>
<dbReference type="STRING" id="89784.SAMN04489725_11752"/>
<dbReference type="EMBL" id="FNOJ01000017">
    <property type="protein sequence ID" value="SDW85925.1"/>
    <property type="molecule type" value="Genomic_DNA"/>
</dbReference>
<proteinExistence type="predicted"/>
<keyword evidence="1" id="KW-0732">Signal</keyword>
<organism evidence="3 4">
    <name type="scientific">Alicyclobacillus hesperidum</name>
    <dbReference type="NCBI Taxonomy" id="89784"/>
    <lineage>
        <taxon>Bacteria</taxon>
        <taxon>Bacillati</taxon>
        <taxon>Bacillota</taxon>
        <taxon>Bacilli</taxon>
        <taxon>Bacillales</taxon>
        <taxon>Alicyclobacillaceae</taxon>
        <taxon>Alicyclobacillus</taxon>
    </lineage>
</organism>
<dbReference type="Proteomes" id="UP001157137">
    <property type="component" value="Unassembled WGS sequence"/>
</dbReference>
<sequence>MKRRYSQSALFAMLLTSALLPCSVAMAAPSQDIHTTQTSDWYNAGQGPKVYGMRKFPYPYQAMLALSSDADSETLRKFNLVHRFINTTQQTPIGRGLGLDYADSIFMFNGNDHQAFIDLNHVPMANELTYFRGITAQPYAASVLDRYVQCGWVDTLHTYGDFSRVNEHTTVFRRSLAATAANALAKRGDHIEVWTDHGNKSNVDNFGSYRRAGFYQYQQGEVPGSPYYHTDITIPQGIHFVWPDTSSNQFVRDSVIFPLQLADGRRVWGFWRYTNEHYSPQGAVRWNWTPYGLREQLTEQHLRALEAKHGYAVVAQHLCGTPYPGVLPKDAVAALRLLAAHQHEGKVLVTRTSRLLHYNVAQQYVSYDVTHHFGRTYIHIRKISDPVFGAHQPSIDEIRGLTFYTSDPGRTVIELGDNPLPAPLIQHNASDGEHPSVGIRWFPPDTADHALTVPNIP</sequence>
<reference evidence="2" key="3">
    <citation type="submission" date="2023-02" db="EMBL/GenBank/DDBJ databases">
        <title>Proposal of a novel subspecies: Alicyclobacillus hesperidum subspecies aegle.</title>
        <authorList>
            <person name="Goto K."/>
            <person name="Fujii T."/>
            <person name="Yasui K."/>
            <person name="Mochida K."/>
            <person name="Kato-Tanaka Y."/>
            <person name="Morohoshi S."/>
            <person name="An S.Y."/>
            <person name="Kasai H."/>
            <person name="Yokota A."/>
        </authorList>
    </citation>
    <scope>NUCLEOTIDE SEQUENCE</scope>
    <source>
        <strain evidence="2">DSM 12766</strain>
    </source>
</reference>
<evidence type="ECO:0000313" key="4">
    <source>
        <dbReference type="Proteomes" id="UP000182589"/>
    </source>
</evidence>
<reference evidence="3" key="1">
    <citation type="submission" date="2016-10" db="EMBL/GenBank/DDBJ databases">
        <authorList>
            <person name="de Groot N.N."/>
        </authorList>
    </citation>
    <scope>NUCLEOTIDE SEQUENCE [LARGE SCALE GENOMIC DNA]</scope>
    <source>
        <strain evidence="3">DSM 12489</strain>
    </source>
</reference>
<name>A0A1H2WZA5_9BACL</name>
<evidence type="ECO:0000313" key="2">
    <source>
        <dbReference type="EMBL" id="GLV13000.1"/>
    </source>
</evidence>
<evidence type="ECO:0000256" key="1">
    <source>
        <dbReference type="SAM" id="SignalP"/>
    </source>
</evidence>